<organism evidence="5 6">
    <name type="scientific">Lyngbya confervoides BDU141951</name>
    <dbReference type="NCBI Taxonomy" id="1574623"/>
    <lineage>
        <taxon>Bacteria</taxon>
        <taxon>Bacillati</taxon>
        <taxon>Cyanobacteriota</taxon>
        <taxon>Cyanophyceae</taxon>
        <taxon>Oscillatoriophycideae</taxon>
        <taxon>Oscillatoriales</taxon>
        <taxon>Microcoleaceae</taxon>
        <taxon>Lyngbya</taxon>
    </lineage>
</organism>
<dbReference type="GO" id="GO:0003677">
    <property type="term" value="F:DNA binding"/>
    <property type="evidence" value="ECO:0007669"/>
    <property type="project" value="UniProtKB-KW"/>
</dbReference>
<gene>
    <name evidence="5" type="ORF">QQ91_0001710</name>
</gene>
<proteinExistence type="predicted"/>
<comment type="caution">
    <text evidence="5">The sequence shown here is derived from an EMBL/GenBank/DDBJ whole genome shotgun (WGS) entry which is preliminary data.</text>
</comment>
<keyword evidence="3" id="KW-0238">DNA-binding</keyword>
<dbReference type="AlphaFoldDB" id="A0ABD4SYM0"/>
<dbReference type="SUPFAM" id="SSF88659">
    <property type="entry name" value="Sigma3 and sigma4 domains of RNA polymerase sigma factors"/>
    <property type="match status" value="1"/>
</dbReference>
<evidence type="ECO:0000256" key="4">
    <source>
        <dbReference type="ARBA" id="ARBA00023163"/>
    </source>
</evidence>
<protein>
    <submittedName>
        <fullName evidence="5">Sigma-70 family RNA polymerase sigma factor</fullName>
    </submittedName>
</protein>
<dbReference type="InterPro" id="IPR013324">
    <property type="entry name" value="RNA_pol_sigma_r3/r4-like"/>
</dbReference>
<keyword evidence="1" id="KW-0805">Transcription regulation</keyword>
<dbReference type="NCBIfam" id="TIGR02937">
    <property type="entry name" value="sigma70-ECF"/>
    <property type="match status" value="1"/>
</dbReference>
<dbReference type="RefSeq" id="WP_166283820.1">
    <property type="nucleotide sequence ID" value="NZ_JTHE03000010.1"/>
</dbReference>
<dbReference type="InterPro" id="IPR014284">
    <property type="entry name" value="RNA_pol_sigma-70_dom"/>
</dbReference>
<dbReference type="PANTHER" id="PTHR30385:SF7">
    <property type="entry name" value="RNA POLYMERASE SIGMA FACTOR FLIA"/>
    <property type="match status" value="1"/>
</dbReference>
<dbReference type="Gene3D" id="1.10.10.60">
    <property type="entry name" value="Homeodomain-like"/>
    <property type="match status" value="1"/>
</dbReference>
<evidence type="ECO:0000313" key="5">
    <source>
        <dbReference type="EMBL" id="MCM1981546.1"/>
    </source>
</evidence>
<keyword evidence="6" id="KW-1185">Reference proteome</keyword>
<evidence type="ECO:0000256" key="3">
    <source>
        <dbReference type="ARBA" id="ARBA00023125"/>
    </source>
</evidence>
<accession>A0ABD4SYM0</accession>
<dbReference type="GO" id="GO:0016987">
    <property type="term" value="F:sigma factor activity"/>
    <property type="evidence" value="ECO:0007669"/>
    <property type="project" value="UniProtKB-KW"/>
</dbReference>
<evidence type="ECO:0000313" key="6">
    <source>
        <dbReference type="Proteomes" id="UP000031561"/>
    </source>
</evidence>
<dbReference type="Proteomes" id="UP000031561">
    <property type="component" value="Unassembled WGS sequence"/>
</dbReference>
<keyword evidence="2" id="KW-0731">Sigma factor</keyword>
<reference evidence="5 6" key="1">
    <citation type="journal article" date="2015" name="Genome Announc.">
        <title>Draft Genome Sequence of Filamentous Marine Cyanobacterium Lyngbya confervoides Strain BDU141951.</title>
        <authorList>
            <person name="Chandrababunaidu M.M."/>
            <person name="Sen D."/>
            <person name="Tripathy S."/>
        </authorList>
    </citation>
    <scope>NUCLEOTIDE SEQUENCE [LARGE SCALE GENOMIC DNA]</scope>
    <source>
        <strain evidence="5 6">BDU141951</strain>
    </source>
</reference>
<evidence type="ECO:0000256" key="2">
    <source>
        <dbReference type="ARBA" id="ARBA00023082"/>
    </source>
</evidence>
<name>A0ABD4SYM0_9CYAN</name>
<dbReference type="PANTHER" id="PTHR30385">
    <property type="entry name" value="SIGMA FACTOR F FLAGELLAR"/>
    <property type="match status" value="1"/>
</dbReference>
<sequence>MNQKQEGYEALLAYLQEPCYQAAVKVHQGYQQRLSHTLFDYFGWGTVHVPRLLQDFQPELNPDLARYAYSILQNRILDELRMLDRSLGYTQWSLLLHVSERRLRQALARAGMAEPTPYLQVWQLYRQLGRSPQMRHQGKVREPSRDLLRQILTQYQQQFPDAVSLDQMSRRLQEAAVALKTYLSMPERSLNAPIDASSETELGGILPDPGQDWDEALDRAELEAQYQALSDWLSQEICQIQPSQYRLNPQIFTMLERYYGAGLTQTEISQELGVNQSTVGRNLAKFEEILAARLIPWAEDHLATSISPDRISPLCEALEQWLQTYYQEHPSLPQE</sequence>
<dbReference type="EMBL" id="JTHE03000010">
    <property type="protein sequence ID" value="MCM1981546.1"/>
    <property type="molecule type" value="Genomic_DNA"/>
</dbReference>
<keyword evidence="4" id="KW-0804">Transcription</keyword>
<evidence type="ECO:0000256" key="1">
    <source>
        <dbReference type="ARBA" id="ARBA00023015"/>
    </source>
</evidence>